<keyword evidence="1" id="KW-1133">Transmembrane helix</keyword>
<dbReference type="OrthoDB" id="9810558at2"/>
<dbReference type="RefSeq" id="WP_149265803.1">
    <property type="nucleotide sequence ID" value="NZ_VFJB01000003.1"/>
</dbReference>
<keyword evidence="1" id="KW-0472">Membrane</keyword>
<feature type="transmembrane region" description="Helical" evidence="1">
    <location>
        <begin position="50"/>
        <end position="70"/>
    </location>
</feature>
<reference evidence="2 3" key="1">
    <citation type="submission" date="2019-06" db="EMBL/GenBank/DDBJ databases">
        <title>Genomic insights into carbon and energy metabolism of Deferribacter autotrophicus revealed new metabolic traits in the phylum Deferribacteres.</title>
        <authorList>
            <person name="Slobodkin A.I."/>
            <person name="Slobodkina G.B."/>
            <person name="Allioux M."/>
            <person name="Alain K."/>
            <person name="Jebbar M."/>
            <person name="Shadrin V."/>
            <person name="Kublanov I.V."/>
            <person name="Toshchakov S.V."/>
            <person name="Bonch-Osmolovskaya E.A."/>
        </authorList>
    </citation>
    <scope>NUCLEOTIDE SEQUENCE [LARGE SCALE GENOMIC DNA]</scope>
    <source>
        <strain evidence="2 3">SL50</strain>
    </source>
</reference>
<dbReference type="AlphaFoldDB" id="A0A5A8F4S0"/>
<comment type="caution">
    <text evidence="2">The sequence shown here is derived from an EMBL/GenBank/DDBJ whole genome shotgun (WGS) entry which is preliminary data.</text>
</comment>
<evidence type="ECO:0000313" key="3">
    <source>
        <dbReference type="Proteomes" id="UP000322876"/>
    </source>
</evidence>
<dbReference type="Proteomes" id="UP000322876">
    <property type="component" value="Unassembled WGS sequence"/>
</dbReference>
<dbReference type="EMBL" id="VFJB01000003">
    <property type="protein sequence ID" value="KAA0259046.1"/>
    <property type="molecule type" value="Genomic_DNA"/>
</dbReference>
<name>A0A5A8F4S0_9BACT</name>
<evidence type="ECO:0000313" key="2">
    <source>
        <dbReference type="EMBL" id="KAA0259046.1"/>
    </source>
</evidence>
<sequence>MAFFILTLRTVLRDRIFFIIFSLILVFCFVPVFSSFSMRQAQEVSITMSLAFNSFIMLFLSLFGGVSTIWRDIERKYTYTLLSYPVKRTSYLVGRYLGFAFIMLVISLLNLLVSAVVIKISAGMYKSQLPIMWHNIFIANIFAYLKYCLLMAFGFLFSTFSTSFFTPFFATISIFIMGNASQGIYDYIMKNTADTISPIIKKLIVIIYYIIPNFSAFDYTVYAAYSMPIKINSIFMSFGYWGLYLIIVMMFTIFIFNKRDFM</sequence>
<dbReference type="PANTHER" id="PTHR43471">
    <property type="entry name" value="ABC TRANSPORTER PERMEASE"/>
    <property type="match status" value="1"/>
</dbReference>
<evidence type="ECO:0000256" key="1">
    <source>
        <dbReference type="SAM" id="Phobius"/>
    </source>
</evidence>
<feature type="transmembrane region" description="Helical" evidence="1">
    <location>
        <begin position="164"/>
        <end position="185"/>
    </location>
</feature>
<keyword evidence="1" id="KW-0812">Transmembrane</keyword>
<feature type="transmembrane region" description="Helical" evidence="1">
    <location>
        <begin position="206"/>
        <end position="225"/>
    </location>
</feature>
<dbReference type="Pfam" id="PF12679">
    <property type="entry name" value="ABC2_membrane_2"/>
    <property type="match status" value="1"/>
</dbReference>
<keyword evidence="3" id="KW-1185">Reference proteome</keyword>
<feature type="transmembrane region" description="Helical" evidence="1">
    <location>
        <begin position="96"/>
        <end position="117"/>
    </location>
</feature>
<proteinExistence type="predicted"/>
<feature type="transmembrane region" description="Helical" evidence="1">
    <location>
        <begin position="237"/>
        <end position="256"/>
    </location>
</feature>
<organism evidence="2 3">
    <name type="scientific">Deferribacter autotrophicus</name>
    <dbReference type="NCBI Taxonomy" id="500465"/>
    <lineage>
        <taxon>Bacteria</taxon>
        <taxon>Pseudomonadati</taxon>
        <taxon>Deferribacterota</taxon>
        <taxon>Deferribacteres</taxon>
        <taxon>Deferribacterales</taxon>
        <taxon>Deferribacteraceae</taxon>
        <taxon>Deferribacter</taxon>
    </lineage>
</organism>
<feature type="transmembrane region" description="Helical" evidence="1">
    <location>
        <begin position="137"/>
        <end position="158"/>
    </location>
</feature>
<gene>
    <name evidence="2" type="ORF">FHQ18_03595</name>
</gene>
<accession>A0A5A8F4S0</accession>
<dbReference type="PANTHER" id="PTHR43471:SF10">
    <property type="entry name" value="SLL1107 PROTEIN"/>
    <property type="match status" value="1"/>
</dbReference>
<feature type="transmembrane region" description="Helical" evidence="1">
    <location>
        <begin position="16"/>
        <end position="38"/>
    </location>
</feature>
<protein>
    <submittedName>
        <fullName evidence="2">ABC transporter permease</fullName>
    </submittedName>
</protein>